<evidence type="ECO:0000313" key="9">
    <source>
        <dbReference type="Proteomes" id="UP000240708"/>
    </source>
</evidence>
<name>A0A2P8DL44_9BACT</name>
<dbReference type="GO" id="GO:0005886">
    <property type="term" value="C:plasma membrane"/>
    <property type="evidence" value="ECO:0007669"/>
    <property type="project" value="UniProtKB-SubCell"/>
</dbReference>
<organism evidence="8 9">
    <name type="scientific">Cecembia rubra</name>
    <dbReference type="NCBI Taxonomy" id="1485585"/>
    <lineage>
        <taxon>Bacteria</taxon>
        <taxon>Pseudomonadati</taxon>
        <taxon>Bacteroidota</taxon>
        <taxon>Cytophagia</taxon>
        <taxon>Cytophagales</taxon>
        <taxon>Cyclobacteriaceae</taxon>
        <taxon>Cecembia</taxon>
    </lineage>
</organism>
<protein>
    <submittedName>
        <fullName evidence="8">Biopolymer transport protein ExbD</fullName>
    </submittedName>
</protein>
<comment type="similarity">
    <text evidence="2 7">Belongs to the ExbD/TolR family.</text>
</comment>
<keyword evidence="5" id="KW-1133">Transmembrane helix</keyword>
<keyword evidence="3" id="KW-1003">Cell membrane</keyword>
<dbReference type="GO" id="GO:0015031">
    <property type="term" value="P:protein transport"/>
    <property type="evidence" value="ECO:0007669"/>
    <property type="project" value="UniProtKB-KW"/>
</dbReference>
<evidence type="ECO:0000256" key="2">
    <source>
        <dbReference type="ARBA" id="ARBA00005811"/>
    </source>
</evidence>
<reference evidence="8 9" key="1">
    <citation type="submission" date="2018-03" db="EMBL/GenBank/DDBJ databases">
        <title>Genomic Encyclopedia of Archaeal and Bacterial Type Strains, Phase II (KMG-II): from individual species to whole genera.</title>
        <authorList>
            <person name="Goeker M."/>
        </authorList>
    </citation>
    <scope>NUCLEOTIDE SEQUENCE [LARGE SCALE GENOMIC DNA]</scope>
    <source>
        <strain evidence="8 9">DSM 28057</strain>
    </source>
</reference>
<keyword evidence="6" id="KW-0472">Membrane</keyword>
<evidence type="ECO:0000256" key="3">
    <source>
        <dbReference type="ARBA" id="ARBA00022475"/>
    </source>
</evidence>
<dbReference type="AlphaFoldDB" id="A0A2P8DL44"/>
<evidence type="ECO:0000256" key="6">
    <source>
        <dbReference type="ARBA" id="ARBA00023136"/>
    </source>
</evidence>
<sequence>MARKKGRLTQEVNAGSMADIAFLLLIFFLVTTTIASDKGILNVLPPKQDPNQPPPEIKLNERNIFNILINANDQLLVEGEYIDNTEKLSEDIKDFILNFGAPDEEAISLFNSLPASLRNRAKRDASSSDHPMTGGAVVSIKTNRGTSYERYLEVLDQVKRAYFEIYAERVGLTSDQYRALTGKTPAEKELQDRGKEGIPMAISIAEPDKIGGN</sequence>
<dbReference type="Pfam" id="PF02472">
    <property type="entry name" value="ExbD"/>
    <property type="match status" value="1"/>
</dbReference>
<evidence type="ECO:0000313" key="8">
    <source>
        <dbReference type="EMBL" id="PSK97945.1"/>
    </source>
</evidence>
<dbReference type="Proteomes" id="UP000240708">
    <property type="component" value="Unassembled WGS sequence"/>
</dbReference>
<accession>A0A2P8DL44</accession>
<evidence type="ECO:0000256" key="4">
    <source>
        <dbReference type="ARBA" id="ARBA00022692"/>
    </source>
</evidence>
<dbReference type="RefSeq" id="WP_106569085.1">
    <property type="nucleotide sequence ID" value="NZ_JAUVYL010000034.1"/>
</dbReference>
<comment type="caution">
    <text evidence="8">The sequence shown here is derived from an EMBL/GenBank/DDBJ whole genome shotgun (WGS) entry which is preliminary data.</text>
</comment>
<keyword evidence="4 7" id="KW-0812">Transmembrane</keyword>
<keyword evidence="7" id="KW-0813">Transport</keyword>
<dbReference type="OrthoDB" id="9801500at2"/>
<dbReference type="PANTHER" id="PTHR30558">
    <property type="entry name" value="EXBD MEMBRANE COMPONENT OF PMF-DRIVEN MACROMOLECULE IMPORT SYSTEM"/>
    <property type="match status" value="1"/>
</dbReference>
<keyword evidence="9" id="KW-1185">Reference proteome</keyword>
<keyword evidence="7" id="KW-0653">Protein transport</keyword>
<evidence type="ECO:0000256" key="1">
    <source>
        <dbReference type="ARBA" id="ARBA00004162"/>
    </source>
</evidence>
<dbReference type="GO" id="GO:0022857">
    <property type="term" value="F:transmembrane transporter activity"/>
    <property type="evidence" value="ECO:0007669"/>
    <property type="project" value="InterPro"/>
</dbReference>
<evidence type="ECO:0000256" key="7">
    <source>
        <dbReference type="RuleBase" id="RU003879"/>
    </source>
</evidence>
<gene>
    <name evidence="8" type="ORF">CLV48_12033</name>
</gene>
<dbReference type="InterPro" id="IPR003400">
    <property type="entry name" value="ExbD"/>
</dbReference>
<proteinExistence type="inferred from homology"/>
<comment type="subcellular location">
    <subcellularLocation>
        <location evidence="1">Cell membrane</location>
        <topology evidence="1">Single-pass membrane protein</topology>
    </subcellularLocation>
    <subcellularLocation>
        <location evidence="7">Cell membrane</location>
        <topology evidence="7">Single-pass type II membrane protein</topology>
    </subcellularLocation>
</comment>
<dbReference type="EMBL" id="PYGF01000020">
    <property type="protein sequence ID" value="PSK97945.1"/>
    <property type="molecule type" value="Genomic_DNA"/>
</dbReference>
<dbReference type="PANTHER" id="PTHR30558:SF3">
    <property type="entry name" value="BIOPOLYMER TRANSPORT PROTEIN EXBD-RELATED"/>
    <property type="match status" value="1"/>
</dbReference>
<evidence type="ECO:0000256" key="5">
    <source>
        <dbReference type="ARBA" id="ARBA00022989"/>
    </source>
</evidence>